<sequence>MAYSDSDMYLNLLKNGMFVQRMYSNSGYADSSAFTTNLYLQAGDKIWIVNGGYGSDHLHPGNYNCFSVMLSKEKY</sequence>
<keyword evidence="3" id="KW-1185">Reference proteome</keyword>
<evidence type="ECO:0000259" key="1">
    <source>
        <dbReference type="PROSITE" id="PS50871"/>
    </source>
</evidence>
<comment type="caution">
    <text evidence="2">The sequence shown here is derived from an EMBL/GenBank/DDBJ whole genome shotgun (WGS) entry which is preliminary data.</text>
</comment>
<feature type="domain" description="C1q" evidence="1">
    <location>
        <begin position="1"/>
        <end position="75"/>
    </location>
</feature>
<dbReference type="Gene3D" id="2.60.120.40">
    <property type="match status" value="1"/>
</dbReference>
<dbReference type="SUPFAM" id="SSF49842">
    <property type="entry name" value="TNF-like"/>
    <property type="match status" value="1"/>
</dbReference>
<protein>
    <recommendedName>
        <fullName evidence="1">C1q domain-containing protein</fullName>
    </recommendedName>
</protein>
<dbReference type="PROSITE" id="PS50871">
    <property type="entry name" value="C1Q"/>
    <property type="match status" value="1"/>
</dbReference>
<dbReference type="InterPro" id="IPR001073">
    <property type="entry name" value="C1q_dom"/>
</dbReference>
<dbReference type="AlphaFoldDB" id="A0AA88YQ51"/>
<organism evidence="2 3">
    <name type="scientific">Pinctada imbricata</name>
    <name type="common">Atlantic pearl-oyster</name>
    <name type="synonym">Pinctada martensii</name>
    <dbReference type="NCBI Taxonomy" id="66713"/>
    <lineage>
        <taxon>Eukaryota</taxon>
        <taxon>Metazoa</taxon>
        <taxon>Spiralia</taxon>
        <taxon>Lophotrochozoa</taxon>
        <taxon>Mollusca</taxon>
        <taxon>Bivalvia</taxon>
        <taxon>Autobranchia</taxon>
        <taxon>Pteriomorphia</taxon>
        <taxon>Pterioida</taxon>
        <taxon>Pterioidea</taxon>
        <taxon>Pteriidae</taxon>
        <taxon>Pinctada</taxon>
    </lineage>
</organism>
<name>A0AA88YQ51_PINIB</name>
<dbReference type="EMBL" id="VSWD01000004">
    <property type="protein sequence ID" value="KAK3105304.1"/>
    <property type="molecule type" value="Genomic_DNA"/>
</dbReference>
<dbReference type="InterPro" id="IPR008983">
    <property type="entry name" value="Tumour_necrosis_fac-like_dom"/>
</dbReference>
<dbReference type="Proteomes" id="UP001186944">
    <property type="component" value="Unassembled WGS sequence"/>
</dbReference>
<evidence type="ECO:0000313" key="3">
    <source>
        <dbReference type="Proteomes" id="UP001186944"/>
    </source>
</evidence>
<accession>A0AA88YQ51</accession>
<reference evidence="2" key="1">
    <citation type="submission" date="2019-08" db="EMBL/GenBank/DDBJ databases">
        <title>The improved chromosome-level genome for the pearl oyster Pinctada fucata martensii using PacBio sequencing and Hi-C.</title>
        <authorList>
            <person name="Zheng Z."/>
        </authorList>
    </citation>
    <scope>NUCLEOTIDE SEQUENCE</scope>
    <source>
        <strain evidence="2">ZZ-2019</strain>
        <tissue evidence="2">Adductor muscle</tissue>
    </source>
</reference>
<evidence type="ECO:0000313" key="2">
    <source>
        <dbReference type="EMBL" id="KAK3105304.1"/>
    </source>
</evidence>
<proteinExistence type="predicted"/>
<gene>
    <name evidence="2" type="ORF">FSP39_021969</name>
</gene>